<comment type="caution">
    <text evidence="1">The sequence shown here is derived from an EMBL/GenBank/DDBJ whole genome shotgun (WGS) entry which is preliminary data.</text>
</comment>
<protein>
    <submittedName>
        <fullName evidence="1">Uncharacterized protein</fullName>
    </submittedName>
</protein>
<proteinExistence type="predicted"/>
<reference evidence="1" key="1">
    <citation type="submission" date="2024-03" db="EMBL/GenBank/DDBJ databases">
        <title>Human intestinal bacterial collection.</title>
        <authorList>
            <person name="Pauvert C."/>
            <person name="Hitch T.C.A."/>
            <person name="Clavel T."/>
        </authorList>
    </citation>
    <scope>NUCLEOTIDE SEQUENCE [LARGE SCALE GENOMIC DNA]</scope>
    <source>
        <strain evidence="1">CLA-AA-H89B</strain>
    </source>
</reference>
<name>A0ABV1H9T6_9FIRM</name>
<dbReference type="Proteomes" id="UP001546774">
    <property type="component" value="Unassembled WGS sequence"/>
</dbReference>
<accession>A0ABV1H9T6</accession>
<gene>
    <name evidence="1" type="ORF">WMO37_12840</name>
</gene>
<evidence type="ECO:0000313" key="2">
    <source>
        <dbReference type="Proteomes" id="UP001546774"/>
    </source>
</evidence>
<sequence>MVIVIVVIIVIILFYFKSRKLDSLYAGNISDIEQVSIVSGGTGDIVVVKNTEDIEKLAQYFGECKLQPDYFYSDSKQAGVTG</sequence>
<keyword evidence="2" id="KW-1185">Reference proteome</keyword>
<evidence type="ECO:0000313" key="1">
    <source>
        <dbReference type="EMBL" id="MEQ2555877.1"/>
    </source>
</evidence>
<organism evidence="1 2">
    <name type="scientific">Lachnospira intestinalis</name>
    <dbReference type="NCBI Taxonomy" id="3133158"/>
    <lineage>
        <taxon>Bacteria</taxon>
        <taxon>Bacillati</taxon>
        <taxon>Bacillota</taxon>
        <taxon>Clostridia</taxon>
        <taxon>Lachnospirales</taxon>
        <taxon>Lachnospiraceae</taxon>
        <taxon>Lachnospira</taxon>
    </lineage>
</organism>
<dbReference type="EMBL" id="JBBMFS010000013">
    <property type="protein sequence ID" value="MEQ2555877.1"/>
    <property type="molecule type" value="Genomic_DNA"/>
</dbReference>